<comment type="subcellular location">
    <subcellularLocation>
        <location evidence="1">Cell membrane</location>
        <topology evidence="1">Multi-pass membrane protein</topology>
    </subcellularLocation>
</comment>
<dbReference type="FunFam" id="1.20.1250.20:FF:000218">
    <property type="entry name" value="facilitated trehalose transporter Tret1"/>
    <property type="match status" value="1"/>
</dbReference>
<evidence type="ECO:0000313" key="11">
    <source>
        <dbReference type="Proteomes" id="UP001329430"/>
    </source>
</evidence>
<feature type="transmembrane region" description="Helical" evidence="8">
    <location>
        <begin position="405"/>
        <end position="430"/>
    </location>
</feature>
<dbReference type="InterPro" id="IPR036259">
    <property type="entry name" value="MFS_trans_sf"/>
</dbReference>
<dbReference type="InterPro" id="IPR050549">
    <property type="entry name" value="MFS_Trehalose_Transporter"/>
</dbReference>
<feature type="transmembrane region" description="Helical" evidence="8">
    <location>
        <begin position="254"/>
        <end position="273"/>
    </location>
</feature>
<feature type="transmembrane region" description="Helical" evidence="8">
    <location>
        <begin position="164"/>
        <end position="186"/>
    </location>
</feature>
<evidence type="ECO:0000256" key="5">
    <source>
        <dbReference type="ARBA" id="ARBA00022692"/>
    </source>
</evidence>
<reference evidence="10 11" key="1">
    <citation type="journal article" date="2024" name="Insects">
        <title>An Improved Chromosome-Level Genome Assembly of the Firefly Pyrocoelia pectoralis.</title>
        <authorList>
            <person name="Fu X."/>
            <person name="Meyer-Rochow V.B."/>
            <person name="Ballantyne L."/>
            <person name="Zhu X."/>
        </authorList>
    </citation>
    <scope>NUCLEOTIDE SEQUENCE [LARGE SCALE GENOMIC DNA]</scope>
    <source>
        <strain evidence="10">XCY_ONT2</strain>
    </source>
</reference>
<dbReference type="InterPro" id="IPR005829">
    <property type="entry name" value="Sugar_transporter_CS"/>
</dbReference>
<evidence type="ECO:0000256" key="7">
    <source>
        <dbReference type="ARBA" id="ARBA00023136"/>
    </source>
</evidence>
<organism evidence="10 11">
    <name type="scientific">Pyrocoelia pectoralis</name>
    <dbReference type="NCBI Taxonomy" id="417401"/>
    <lineage>
        <taxon>Eukaryota</taxon>
        <taxon>Metazoa</taxon>
        <taxon>Ecdysozoa</taxon>
        <taxon>Arthropoda</taxon>
        <taxon>Hexapoda</taxon>
        <taxon>Insecta</taxon>
        <taxon>Pterygota</taxon>
        <taxon>Neoptera</taxon>
        <taxon>Endopterygota</taxon>
        <taxon>Coleoptera</taxon>
        <taxon>Polyphaga</taxon>
        <taxon>Elateriformia</taxon>
        <taxon>Elateroidea</taxon>
        <taxon>Lampyridae</taxon>
        <taxon>Lampyrinae</taxon>
        <taxon>Pyrocoelia</taxon>
    </lineage>
</organism>
<dbReference type="GO" id="GO:0005886">
    <property type="term" value="C:plasma membrane"/>
    <property type="evidence" value="ECO:0007669"/>
    <property type="project" value="UniProtKB-SubCell"/>
</dbReference>
<sequence length="515" mass="57366">MMDFRNSFSQVLAIMVRNFAMLSFGMGLGFQTILIGGVLQDTENFVDVGDNEVSWLGSTLWLALVIGCLSSGFLTEPLGRKRTMQLVTIPYIACWITFYYSSKLWHLYAILMVMGFFSGVLEGPNIIYVSEVSQPHLRGALAISGAIAVTCGTFVQFLLGTFYIWRICALISCIFPILTFCMFFFVPESPQWLLSNNKLEEAKKSLAWVRGWTTVENVDLEIKNISQQLIIDNSQVKGSITLKKYLTQFSGRRFLYPLGLVSFIFIVNTFTGADTLQTYAITIFTTMKIPIDEYYATLFVGSAQVLGALINIALLRLLGKRRLAFISLLSISVCNIVIATYGYLSGVVHVTLLMDNEVSSGLDISYYQWIPLTFLVLLTLINQCGVYSLPWILMAEVFPYETRAVGSGICSGVSSFLTFLTNNLFLLVVSQITIPGIYYLHSIIAIFGTAVLYIYLPETEGKTVESIVAIFAEKANSSQKNQDNQVHPSFTGIENLSFEYGGNYVGLNEDSISRV</sequence>
<evidence type="ECO:0000256" key="1">
    <source>
        <dbReference type="ARBA" id="ARBA00004651"/>
    </source>
</evidence>
<feature type="domain" description="Major facilitator superfamily (MFS) profile" evidence="9">
    <location>
        <begin position="1"/>
        <end position="460"/>
    </location>
</feature>
<dbReference type="PROSITE" id="PS50850">
    <property type="entry name" value="MFS"/>
    <property type="match status" value="1"/>
</dbReference>
<dbReference type="AlphaFoldDB" id="A0AAN7VM76"/>
<feature type="transmembrane region" description="Helical" evidence="8">
    <location>
        <begin position="140"/>
        <end position="158"/>
    </location>
</feature>
<evidence type="ECO:0000313" key="10">
    <source>
        <dbReference type="EMBL" id="KAK5647701.1"/>
    </source>
</evidence>
<dbReference type="PANTHER" id="PTHR48021:SF39">
    <property type="entry name" value="MAJOR FACILITATOR SUPERFAMILY (MFS) PROFILE DOMAIN-CONTAINING PROTEIN"/>
    <property type="match status" value="1"/>
</dbReference>
<keyword evidence="5 8" id="KW-0812">Transmembrane</keyword>
<gene>
    <name evidence="10" type="ORF">RI129_002593</name>
</gene>
<evidence type="ECO:0000256" key="6">
    <source>
        <dbReference type="ARBA" id="ARBA00022989"/>
    </source>
</evidence>
<feature type="transmembrane region" description="Helical" evidence="8">
    <location>
        <begin position="366"/>
        <end position="393"/>
    </location>
</feature>
<dbReference type="GO" id="GO:0022857">
    <property type="term" value="F:transmembrane transporter activity"/>
    <property type="evidence" value="ECO:0007669"/>
    <property type="project" value="InterPro"/>
</dbReference>
<keyword evidence="3" id="KW-1003">Cell membrane</keyword>
<comment type="caution">
    <text evidence="10">The sequence shown here is derived from an EMBL/GenBank/DDBJ whole genome shotgun (WGS) entry which is preliminary data.</text>
</comment>
<dbReference type="InterPro" id="IPR005828">
    <property type="entry name" value="MFS_sugar_transport-like"/>
</dbReference>
<feature type="transmembrane region" description="Helical" evidence="8">
    <location>
        <begin position="55"/>
        <end position="74"/>
    </location>
</feature>
<feature type="transmembrane region" description="Helical" evidence="8">
    <location>
        <begin position="325"/>
        <end position="346"/>
    </location>
</feature>
<feature type="transmembrane region" description="Helical" evidence="8">
    <location>
        <begin position="86"/>
        <end position="102"/>
    </location>
</feature>
<keyword evidence="4" id="KW-0762">Sugar transport</keyword>
<feature type="transmembrane region" description="Helical" evidence="8">
    <location>
        <begin position="293"/>
        <end position="318"/>
    </location>
</feature>
<dbReference type="InterPro" id="IPR020846">
    <property type="entry name" value="MFS_dom"/>
</dbReference>
<evidence type="ECO:0000259" key="9">
    <source>
        <dbReference type="PROSITE" id="PS50850"/>
    </source>
</evidence>
<evidence type="ECO:0000256" key="3">
    <source>
        <dbReference type="ARBA" id="ARBA00022475"/>
    </source>
</evidence>
<name>A0AAN7VM76_9COLE</name>
<keyword evidence="2" id="KW-0813">Transport</keyword>
<protein>
    <recommendedName>
        <fullName evidence="9">Major facilitator superfamily (MFS) profile domain-containing protein</fullName>
    </recommendedName>
</protein>
<evidence type="ECO:0000256" key="8">
    <source>
        <dbReference type="SAM" id="Phobius"/>
    </source>
</evidence>
<keyword evidence="7 8" id="KW-0472">Membrane</keyword>
<accession>A0AAN7VM76</accession>
<feature type="transmembrane region" description="Helical" evidence="8">
    <location>
        <begin position="108"/>
        <end position="128"/>
    </location>
</feature>
<evidence type="ECO:0000256" key="4">
    <source>
        <dbReference type="ARBA" id="ARBA00022597"/>
    </source>
</evidence>
<dbReference type="SUPFAM" id="SSF103473">
    <property type="entry name" value="MFS general substrate transporter"/>
    <property type="match status" value="1"/>
</dbReference>
<feature type="transmembrane region" description="Helical" evidence="8">
    <location>
        <begin position="12"/>
        <end position="35"/>
    </location>
</feature>
<feature type="transmembrane region" description="Helical" evidence="8">
    <location>
        <begin position="436"/>
        <end position="456"/>
    </location>
</feature>
<dbReference type="EMBL" id="JAVRBK010000002">
    <property type="protein sequence ID" value="KAK5647701.1"/>
    <property type="molecule type" value="Genomic_DNA"/>
</dbReference>
<dbReference type="Gene3D" id="1.20.1250.20">
    <property type="entry name" value="MFS general substrate transporter like domains"/>
    <property type="match status" value="1"/>
</dbReference>
<dbReference type="PANTHER" id="PTHR48021">
    <property type="match status" value="1"/>
</dbReference>
<keyword evidence="6 8" id="KW-1133">Transmembrane helix</keyword>
<evidence type="ECO:0000256" key="2">
    <source>
        <dbReference type="ARBA" id="ARBA00022448"/>
    </source>
</evidence>
<dbReference type="Proteomes" id="UP001329430">
    <property type="component" value="Chromosome 2"/>
</dbReference>
<proteinExistence type="predicted"/>
<dbReference type="PROSITE" id="PS00217">
    <property type="entry name" value="SUGAR_TRANSPORT_2"/>
    <property type="match status" value="1"/>
</dbReference>
<dbReference type="Pfam" id="PF00083">
    <property type="entry name" value="Sugar_tr"/>
    <property type="match status" value="1"/>
</dbReference>
<keyword evidence="11" id="KW-1185">Reference proteome</keyword>